<comment type="similarity">
    <text evidence="6">Belongs to the carbohydrate kinase PfkB family. LacC subfamily.</text>
</comment>
<proteinExistence type="inferred from homology"/>
<dbReference type="UniPathway" id="UPA00704">
    <property type="reaction ID" value="UER00715"/>
</dbReference>
<dbReference type="InterPro" id="IPR029056">
    <property type="entry name" value="Ribokinase-like"/>
</dbReference>
<dbReference type="PANTHER" id="PTHR46566">
    <property type="entry name" value="1-PHOSPHOFRUCTOKINASE-RELATED"/>
    <property type="match status" value="1"/>
</dbReference>
<dbReference type="GO" id="GO:0009024">
    <property type="term" value="F:tagatose-6-phosphate kinase activity"/>
    <property type="evidence" value="ECO:0007669"/>
    <property type="project" value="UniProtKB-EC"/>
</dbReference>
<evidence type="ECO:0000256" key="6">
    <source>
        <dbReference type="PIRNR" id="PIRNR000535"/>
    </source>
</evidence>
<comment type="caution">
    <text evidence="8">The sequence shown here is derived from an EMBL/GenBank/DDBJ whole genome shotgun (WGS) entry which is preliminary data.</text>
</comment>
<comment type="pathway">
    <text evidence="6">Carbohydrate metabolism; D-tagatose 6-phosphate degradation; D-glyceraldehyde 3-phosphate and glycerone phosphate from D-tagatose 6-phosphate: step 1/2.</text>
</comment>
<comment type="similarity">
    <text evidence="1">Belongs to the carbohydrate kinase pfkB family.</text>
</comment>
<dbReference type="PIRSF" id="PIRSF000535">
    <property type="entry name" value="1PFK/6PFK/LacC"/>
    <property type="match status" value="1"/>
</dbReference>
<keyword evidence="2 6" id="KW-0808">Transferase</keyword>
<dbReference type="Gene3D" id="3.40.1190.20">
    <property type="match status" value="1"/>
</dbReference>
<organism evidence="8 9">
    <name type="scientific">Paenibacillus validus</name>
    <dbReference type="NCBI Taxonomy" id="44253"/>
    <lineage>
        <taxon>Bacteria</taxon>
        <taxon>Bacillati</taxon>
        <taxon>Bacillota</taxon>
        <taxon>Bacilli</taxon>
        <taxon>Bacillales</taxon>
        <taxon>Paenibacillaceae</taxon>
        <taxon>Paenibacillus</taxon>
    </lineage>
</organism>
<keyword evidence="9" id="KW-1185">Reference proteome</keyword>
<keyword evidence="6" id="KW-0423">Lactose metabolism</keyword>
<keyword evidence="5 6" id="KW-0067">ATP-binding</keyword>
<dbReference type="FunFam" id="3.40.1190.20:FF:000001">
    <property type="entry name" value="Phosphofructokinase"/>
    <property type="match status" value="1"/>
</dbReference>
<evidence type="ECO:0000256" key="1">
    <source>
        <dbReference type="ARBA" id="ARBA00005380"/>
    </source>
</evidence>
<sequence>MGRQQVVTVTLNPSMDKTVLLPSLQVGGLNRAEEIRLDPGGKGINVARILQSFQVRVTAAGFLAGTLGSRIRRELEGIGIRTEFVEVAGETRTNMKLVDTWKRVTTEINEPGFDIAPEALKALNQNLEALLAETEVMVLGGSLPKGVDTQIYYDYIRTAHRFGVKTILDADGEALAAGIEAIPYAVKPNQFELEQLVGAKLETDRDIVEAGRSLLNRGIRVVLVSMGAQGAIVMNETETYRVRPFPIEALSTVGAGDSMVAVMAHALLADRPLPELARWSAAAGTLTASKPGTQVSTFEEIERHVNQVQLQAL</sequence>
<keyword evidence="3 6" id="KW-0547">Nucleotide-binding</keyword>
<dbReference type="Pfam" id="PF00294">
    <property type="entry name" value="PfkB"/>
    <property type="match status" value="1"/>
</dbReference>
<reference evidence="8 9" key="1">
    <citation type="submission" date="2019-11" db="EMBL/GenBank/DDBJ databases">
        <title>Draft genome sequences of five Paenibacillus species of dairy origin.</title>
        <authorList>
            <person name="Olajide A.M."/>
            <person name="Chen S."/>
            <person name="Lapointe G."/>
        </authorList>
    </citation>
    <scope>NUCLEOTIDE SEQUENCE [LARGE SCALE GENOMIC DNA]</scope>
    <source>
        <strain evidence="8 9">2CS3</strain>
    </source>
</reference>
<dbReference type="GO" id="GO:0016052">
    <property type="term" value="P:carbohydrate catabolic process"/>
    <property type="evidence" value="ECO:0007669"/>
    <property type="project" value="UniProtKB-ARBA"/>
</dbReference>
<dbReference type="RefSeq" id="WP_127607022.1">
    <property type="nucleotide sequence ID" value="NZ_JARTHJ010000278.1"/>
</dbReference>
<name>A0A7X3CRZ2_9BACL</name>
<dbReference type="InterPro" id="IPR017583">
    <property type="entry name" value="Tagatose/fructose_Pkinase"/>
</dbReference>
<evidence type="ECO:0000259" key="7">
    <source>
        <dbReference type="Pfam" id="PF00294"/>
    </source>
</evidence>
<dbReference type="GO" id="GO:2001059">
    <property type="term" value="P:D-tagatose 6-phosphate catabolic process"/>
    <property type="evidence" value="ECO:0007669"/>
    <property type="project" value="UniProtKB-UniPathway"/>
</dbReference>
<dbReference type="EMBL" id="WNZX01000001">
    <property type="protein sequence ID" value="MUG69459.1"/>
    <property type="molecule type" value="Genomic_DNA"/>
</dbReference>
<comment type="catalytic activity">
    <reaction evidence="6">
        <text>D-tagatofuranose 6-phosphate + ATP = D-tagatofuranose 1,6-bisphosphate + ADP + H(+)</text>
        <dbReference type="Rhea" id="RHEA:12420"/>
        <dbReference type="ChEBI" id="CHEBI:15378"/>
        <dbReference type="ChEBI" id="CHEBI:30616"/>
        <dbReference type="ChEBI" id="CHEBI:58694"/>
        <dbReference type="ChEBI" id="CHEBI:58695"/>
        <dbReference type="ChEBI" id="CHEBI:456216"/>
        <dbReference type="EC" id="2.7.1.144"/>
    </reaction>
</comment>
<evidence type="ECO:0000313" key="8">
    <source>
        <dbReference type="EMBL" id="MUG69459.1"/>
    </source>
</evidence>
<dbReference type="CDD" id="cd01164">
    <property type="entry name" value="FruK_PfkB_like"/>
    <property type="match status" value="1"/>
</dbReference>
<dbReference type="GO" id="GO:0008662">
    <property type="term" value="F:1-phosphofructokinase activity"/>
    <property type="evidence" value="ECO:0007669"/>
    <property type="project" value="InterPro"/>
</dbReference>
<feature type="domain" description="Carbohydrate kinase PfkB" evidence="7">
    <location>
        <begin position="27"/>
        <end position="296"/>
    </location>
</feature>
<protein>
    <recommendedName>
        <fullName evidence="6">Tagatose-6-phosphate kinase</fullName>
        <ecNumber evidence="6">2.7.1.144</ecNumber>
    </recommendedName>
</protein>
<dbReference type="AlphaFoldDB" id="A0A7X3CRZ2"/>
<evidence type="ECO:0000256" key="2">
    <source>
        <dbReference type="ARBA" id="ARBA00022679"/>
    </source>
</evidence>
<dbReference type="InterPro" id="IPR011611">
    <property type="entry name" value="PfkB_dom"/>
</dbReference>
<evidence type="ECO:0000313" key="9">
    <source>
        <dbReference type="Proteomes" id="UP000450917"/>
    </source>
</evidence>
<keyword evidence="4 8" id="KW-0418">Kinase</keyword>
<evidence type="ECO:0000256" key="4">
    <source>
        <dbReference type="ARBA" id="ARBA00022777"/>
    </source>
</evidence>
<dbReference type="GO" id="GO:0005524">
    <property type="term" value="F:ATP binding"/>
    <property type="evidence" value="ECO:0007669"/>
    <property type="project" value="UniProtKB-KW"/>
</dbReference>
<dbReference type="GO" id="GO:0005988">
    <property type="term" value="P:lactose metabolic process"/>
    <property type="evidence" value="ECO:0007669"/>
    <property type="project" value="UniProtKB-KW"/>
</dbReference>
<evidence type="ECO:0000256" key="5">
    <source>
        <dbReference type="ARBA" id="ARBA00022840"/>
    </source>
</evidence>
<dbReference type="GO" id="GO:0005829">
    <property type="term" value="C:cytosol"/>
    <property type="evidence" value="ECO:0007669"/>
    <property type="project" value="TreeGrafter"/>
</dbReference>
<dbReference type="PANTHER" id="PTHR46566:SF2">
    <property type="entry name" value="ATP-DEPENDENT 6-PHOSPHOFRUCTOKINASE ISOZYME 2"/>
    <property type="match status" value="1"/>
</dbReference>
<dbReference type="SUPFAM" id="SSF53613">
    <property type="entry name" value="Ribokinase-like"/>
    <property type="match status" value="1"/>
</dbReference>
<evidence type="ECO:0000256" key="3">
    <source>
        <dbReference type="ARBA" id="ARBA00022741"/>
    </source>
</evidence>
<dbReference type="Proteomes" id="UP000450917">
    <property type="component" value="Unassembled WGS sequence"/>
</dbReference>
<dbReference type="NCBIfam" id="TIGR03168">
    <property type="entry name" value="1-PFK"/>
    <property type="match status" value="1"/>
</dbReference>
<dbReference type="GO" id="GO:0044281">
    <property type="term" value="P:small molecule metabolic process"/>
    <property type="evidence" value="ECO:0007669"/>
    <property type="project" value="UniProtKB-ARBA"/>
</dbReference>
<gene>
    <name evidence="8" type="primary">pfkB</name>
    <name evidence="8" type="ORF">GNP93_02090</name>
</gene>
<dbReference type="EC" id="2.7.1.144" evidence="6"/>
<dbReference type="NCBIfam" id="TIGR03828">
    <property type="entry name" value="pfkB"/>
    <property type="match status" value="1"/>
</dbReference>
<dbReference type="InterPro" id="IPR022463">
    <property type="entry name" value="1-PFruKinase"/>
</dbReference>
<accession>A0A7X3CRZ2</accession>